<dbReference type="EMBL" id="QXJM01000037">
    <property type="protein sequence ID" value="RIE03519.1"/>
    <property type="molecule type" value="Genomic_DNA"/>
</dbReference>
<evidence type="ECO:0000313" key="2">
    <source>
        <dbReference type="EMBL" id="RIE03519.1"/>
    </source>
</evidence>
<dbReference type="AlphaFoldDB" id="A0A398CQH9"/>
<dbReference type="InterPro" id="IPR000073">
    <property type="entry name" value="AB_hydrolase_1"/>
</dbReference>
<sequence>MIGLVHGMGEHMGRYGHVGEMFAQTGYVVFGFDQRGHGRTEGKRGHTPSYEALLEGIDWMLTQMRSRYPGVPVFLYGHSMGGNLTLNYVLRKQPELAGAIVSGPWLKLAFAPPSLSLIVGRLVENVFPSYMNDRPISTDRLTSDPDMAAMIRGDRLGHGQITAKYFFSIHRSGLWALNHASELRIPLLLMHGGDDSVTSIEASRKFADHAGPRCMFVEWPGFKHELHNEKDREAVFAFIRRWLEERTSTAI</sequence>
<keyword evidence="3" id="KW-1185">Reference proteome</keyword>
<dbReference type="InterPro" id="IPR029058">
    <property type="entry name" value="AB_hydrolase_fold"/>
</dbReference>
<dbReference type="OrthoDB" id="9806902at2"/>
<accession>A0A398CQH9</accession>
<proteinExistence type="predicted"/>
<dbReference type="SUPFAM" id="SSF53474">
    <property type="entry name" value="alpha/beta-Hydrolases"/>
    <property type="match status" value="1"/>
</dbReference>
<dbReference type="InterPro" id="IPR051044">
    <property type="entry name" value="MAG_DAG_Lipase"/>
</dbReference>
<reference evidence="2 3" key="1">
    <citation type="submission" date="2018-09" db="EMBL/GenBank/DDBJ databases">
        <title>Cohnella cavernae sp. nov., isolated from a karst cave.</title>
        <authorList>
            <person name="Zhu H."/>
        </authorList>
    </citation>
    <scope>NUCLEOTIDE SEQUENCE [LARGE SCALE GENOMIC DNA]</scope>
    <source>
        <strain evidence="2 3">K2E09-144</strain>
    </source>
</reference>
<dbReference type="InterPro" id="IPR022742">
    <property type="entry name" value="Hydrolase_4"/>
</dbReference>
<evidence type="ECO:0000313" key="3">
    <source>
        <dbReference type="Proteomes" id="UP000266340"/>
    </source>
</evidence>
<dbReference type="Proteomes" id="UP000266340">
    <property type="component" value="Unassembled WGS sequence"/>
</dbReference>
<dbReference type="Pfam" id="PF12146">
    <property type="entry name" value="Hydrolase_4"/>
    <property type="match status" value="1"/>
</dbReference>
<evidence type="ECO:0000259" key="1">
    <source>
        <dbReference type="Pfam" id="PF12146"/>
    </source>
</evidence>
<comment type="caution">
    <text evidence="2">The sequence shown here is derived from an EMBL/GenBank/DDBJ whole genome shotgun (WGS) entry which is preliminary data.</text>
</comment>
<protein>
    <submittedName>
        <fullName evidence="2">Lysophospholipase</fullName>
    </submittedName>
</protein>
<dbReference type="Gene3D" id="3.40.50.1820">
    <property type="entry name" value="alpha/beta hydrolase"/>
    <property type="match status" value="1"/>
</dbReference>
<dbReference type="PRINTS" id="PR00111">
    <property type="entry name" value="ABHYDROLASE"/>
</dbReference>
<dbReference type="PANTHER" id="PTHR11614">
    <property type="entry name" value="PHOSPHOLIPASE-RELATED"/>
    <property type="match status" value="1"/>
</dbReference>
<name>A0A398CQH9_9BACL</name>
<feature type="domain" description="Serine aminopeptidase S33" evidence="1">
    <location>
        <begin position="3"/>
        <end position="231"/>
    </location>
</feature>
<gene>
    <name evidence="2" type="ORF">D3H35_12075</name>
</gene>
<organism evidence="2 3">
    <name type="scientific">Cohnella faecalis</name>
    <dbReference type="NCBI Taxonomy" id="2315694"/>
    <lineage>
        <taxon>Bacteria</taxon>
        <taxon>Bacillati</taxon>
        <taxon>Bacillota</taxon>
        <taxon>Bacilli</taxon>
        <taxon>Bacillales</taxon>
        <taxon>Paenibacillaceae</taxon>
        <taxon>Cohnella</taxon>
    </lineage>
</organism>